<keyword evidence="9" id="KW-0274">FAD</keyword>
<comment type="cofactor">
    <cofactor evidence="1">
        <name>FAD</name>
        <dbReference type="ChEBI" id="CHEBI:57692"/>
    </cofactor>
</comment>
<dbReference type="EMBL" id="JAHRIO010000709">
    <property type="protein sequence ID" value="MEQ2158364.1"/>
    <property type="molecule type" value="Genomic_DNA"/>
</dbReference>
<dbReference type="Pfam" id="PF00307">
    <property type="entry name" value="CH"/>
    <property type="match status" value="1"/>
</dbReference>
<dbReference type="SUPFAM" id="SSF47576">
    <property type="entry name" value="Calponin-homology domain, CH-domain"/>
    <property type="match status" value="1"/>
</dbReference>
<evidence type="ECO:0000256" key="5">
    <source>
        <dbReference type="ARBA" id="ARBA00022483"/>
    </source>
</evidence>
<feature type="domain" description="Calponin-homology (CH)" evidence="19">
    <location>
        <begin position="349"/>
        <end position="455"/>
    </location>
</feature>
<dbReference type="EC" id="1.14.13.225" evidence="4"/>
<keyword evidence="22" id="KW-1185">Reference proteome</keyword>
<keyword evidence="13" id="KW-0503">Monooxygenase</keyword>
<evidence type="ECO:0000256" key="10">
    <source>
        <dbReference type="ARBA" id="ARBA00022833"/>
    </source>
</evidence>
<keyword evidence="11" id="KW-0521">NADP</keyword>
<keyword evidence="12" id="KW-0560">Oxidoreductase</keyword>
<feature type="domain" description="LIM zinc-binding" evidence="20">
    <location>
        <begin position="634"/>
        <end position="691"/>
    </location>
</feature>
<evidence type="ECO:0000256" key="16">
    <source>
        <dbReference type="ARBA" id="ARBA00023212"/>
    </source>
</evidence>
<dbReference type="InterPro" id="IPR050540">
    <property type="entry name" value="F-actin_Monoox_Mical"/>
</dbReference>
<dbReference type="InterPro" id="IPR057494">
    <property type="entry name" value="Rossman_Mical"/>
</dbReference>
<keyword evidence="6" id="KW-0963">Cytoplasm</keyword>
<dbReference type="Gene3D" id="1.10.418.10">
    <property type="entry name" value="Calponin-like domain"/>
    <property type="match status" value="1"/>
</dbReference>
<sequence length="691" mass="78085">MALLLGIEIHVNVEFKGLIEPPDDQENERIGWRAEVHPKTHPVSELEFDVIIGADGRRNTLPGFRRKEFRGKLAIAITANFINRNTTAEAKVEEISGVAFIFNQKFFQDLREATGIDLENIVYYKDDTHYFVMTAKKQSLLEKGVILHDYADTELLLSRANVDQAALLSYACEAADFSTNHQLPTLDFAINHYGQPDVAMFDFTCMYATENAAMVRQRHGHKLLVALVGDSLLEPFWPMGTGIARGFLAAMDSGWMVKSWAQGKTPLEVLAERESIYRLLPQTTPENVSKNFSQYSVDPTTRYPNINLNFLRPSQVRHLFDTGEGKEIRIEIENVINSSTPKLARNESIARSSKLLNWCQRQTEGYRNVSVTDLTMSWKSGLALCALIHRYRPDLIDFECLDEENHERNNQLAFDVAEKEFGISPCMTGKEMSSVVEPDKLSMVMYLSQFYEMFRDIVPPGGHCINELRSRILRPVKQTIVPGSCGRPCKAHPTAGEAEHSLQRNGQMSDTAQQRGTAVAHLIILFFCYDPLLNLLFLSLTFQGQKQCRSNVQLGLSELPEENHSAPFFLLHFLALSSFREQWYSSRSLNLSPASPLSSPDDSRKVSDLLLQPETHSFAGSLRKEFPVNIGGSDVCFFCQKRVYVMERLSAEGKFFHRSCFKCDYCGTTLRLSSYAFDAEDGKANTRVTLG</sequence>
<reference evidence="21 22" key="1">
    <citation type="submission" date="2021-06" db="EMBL/GenBank/DDBJ databases">
        <authorList>
            <person name="Palmer J.M."/>
        </authorList>
    </citation>
    <scope>NUCLEOTIDE SEQUENCE [LARGE SCALE GENOMIC DNA]</scope>
    <source>
        <strain evidence="21 22">GA_2019</strain>
        <tissue evidence="21">Muscle</tissue>
    </source>
</reference>
<dbReference type="InterPro" id="IPR036188">
    <property type="entry name" value="FAD/NAD-bd_sf"/>
</dbReference>
<keyword evidence="10 18" id="KW-0862">Zinc</keyword>
<evidence type="ECO:0000256" key="4">
    <source>
        <dbReference type="ARBA" id="ARBA00012709"/>
    </source>
</evidence>
<dbReference type="Proteomes" id="UP001476798">
    <property type="component" value="Unassembled WGS sequence"/>
</dbReference>
<dbReference type="PANTHER" id="PTHR23167">
    <property type="entry name" value="CALPONIN HOMOLOGY DOMAIN-CONTAINING PROTEIN DDB_G0272472-RELATED"/>
    <property type="match status" value="1"/>
</dbReference>
<dbReference type="Pfam" id="PF25413">
    <property type="entry name" value="Rossman_Mical"/>
    <property type="match status" value="1"/>
</dbReference>
<evidence type="ECO:0000256" key="15">
    <source>
        <dbReference type="ARBA" id="ARBA00023203"/>
    </source>
</evidence>
<evidence type="ECO:0000256" key="12">
    <source>
        <dbReference type="ARBA" id="ARBA00023002"/>
    </source>
</evidence>
<evidence type="ECO:0000256" key="9">
    <source>
        <dbReference type="ARBA" id="ARBA00022827"/>
    </source>
</evidence>
<evidence type="ECO:0000256" key="14">
    <source>
        <dbReference type="ARBA" id="ARBA00023038"/>
    </source>
</evidence>
<evidence type="ECO:0000256" key="11">
    <source>
        <dbReference type="ARBA" id="ARBA00022857"/>
    </source>
</evidence>
<dbReference type="InterPro" id="IPR001781">
    <property type="entry name" value="Znf_LIM"/>
</dbReference>
<dbReference type="SMART" id="SM00132">
    <property type="entry name" value="LIM"/>
    <property type="match status" value="1"/>
</dbReference>
<keyword evidence="7" id="KW-0285">Flavoprotein</keyword>
<comment type="subcellular location">
    <subcellularLocation>
        <location evidence="2">Cytoplasm</location>
        <location evidence="2">Cytoskeleton</location>
    </subcellularLocation>
</comment>
<keyword evidence="14 18" id="KW-0440">LIM domain</keyword>
<evidence type="ECO:0000256" key="1">
    <source>
        <dbReference type="ARBA" id="ARBA00001974"/>
    </source>
</evidence>
<proteinExistence type="inferred from homology"/>
<evidence type="ECO:0000256" key="2">
    <source>
        <dbReference type="ARBA" id="ARBA00004245"/>
    </source>
</evidence>
<evidence type="ECO:0000256" key="18">
    <source>
        <dbReference type="PROSITE-ProRule" id="PRU00125"/>
    </source>
</evidence>
<dbReference type="InterPro" id="IPR036872">
    <property type="entry name" value="CH_dom_sf"/>
</dbReference>
<dbReference type="SMART" id="SM00033">
    <property type="entry name" value="CH"/>
    <property type="match status" value="1"/>
</dbReference>
<keyword evidence="15" id="KW-0009">Actin-binding</keyword>
<keyword evidence="5" id="KW-0268">Exocytosis</keyword>
<dbReference type="Pfam" id="PF00412">
    <property type="entry name" value="LIM"/>
    <property type="match status" value="1"/>
</dbReference>
<accession>A0ABV0MGZ8</accession>
<dbReference type="PANTHER" id="PTHR23167:SF51">
    <property type="entry name" value="[F-ACTIN]-MONOOXYGENASE MICAL3"/>
    <property type="match status" value="1"/>
</dbReference>
<evidence type="ECO:0000256" key="3">
    <source>
        <dbReference type="ARBA" id="ARBA00008223"/>
    </source>
</evidence>
<protein>
    <recommendedName>
        <fullName evidence="4">F-actin monooxygenase</fullName>
        <ecNumber evidence="4">1.14.13.225</ecNumber>
    </recommendedName>
</protein>
<name>A0ABV0MGZ8_9TELE</name>
<dbReference type="Gene3D" id="3.50.50.60">
    <property type="entry name" value="FAD/NAD(P)-binding domain"/>
    <property type="match status" value="1"/>
</dbReference>
<evidence type="ECO:0000256" key="8">
    <source>
        <dbReference type="ARBA" id="ARBA00022723"/>
    </source>
</evidence>
<comment type="caution">
    <text evidence="21">The sequence shown here is derived from an EMBL/GenBank/DDBJ whole genome shotgun (WGS) entry which is preliminary data.</text>
</comment>
<evidence type="ECO:0000256" key="17">
    <source>
        <dbReference type="ARBA" id="ARBA00049522"/>
    </source>
</evidence>
<dbReference type="PROSITE" id="PS50021">
    <property type="entry name" value="CH"/>
    <property type="match status" value="1"/>
</dbReference>
<dbReference type="PROSITE" id="PS00478">
    <property type="entry name" value="LIM_DOMAIN_1"/>
    <property type="match status" value="1"/>
</dbReference>
<evidence type="ECO:0000256" key="7">
    <source>
        <dbReference type="ARBA" id="ARBA00022630"/>
    </source>
</evidence>
<dbReference type="InterPro" id="IPR001715">
    <property type="entry name" value="CH_dom"/>
</dbReference>
<dbReference type="Gene3D" id="2.10.110.10">
    <property type="entry name" value="Cysteine Rich Protein"/>
    <property type="match status" value="1"/>
</dbReference>
<dbReference type="PROSITE" id="PS50023">
    <property type="entry name" value="LIM_DOMAIN_2"/>
    <property type="match status" value="1"/>
</dbReference>
<evidence type="ECO:0000256" key="6">
    <source>
        <dbReference type="ARBA" id="ARBA00022490"/>
    </source>
</evidence>
<evidence type="ECO:0000313" key="21">
    <source>
        <dbReference type="EMBL" id="MEQ2158364.1"/>
    </source>
</evidence>
<dbReference type="CDD" id="cd09439">
    <property type="entry name" value="LIM_Mical"/>
    <property type="match status" value="1"/>
</dbReference>
<comment type="catalytic activity">
    <reaction evidence="17">
        <text>L-methionyl-[F-actin] + NADPH + O2 + H(+) = L-methionyl-(R)-S-oxide-[F-actin] + NADP(+) + H2O</text>
        <dbReference type="Rhea" id="RHEA:51308"/>
        <dbReference type="Rhea" id="RHEA-COMP:12953"/>
        <dbReference type="Rhea" id="RHEA-COMP:12956"/>
        <dbReference type="ChEBI" id="CHEBI:15377"/>
        <dbReference type="ChEBI" id="CHEBI:15378"/>
        <dbReference type="ChEBI" id="CHEBI:15379"/>
        <dbReference type="ChEBI" id="CHEBI:16044"/>
        <dbReference type="ChEBI" id="CHEBI:45764"/>
        <dbReference type="ChEBI" id="CHEBI:57783"/>
        <dbReference type="ChEBI" id="CHEBI:58349"/>
        <dbReference type="EC" id="1.14.13.225"/>
    </reaction>
</comment>
<keyword evidence="16" id="KW-0206">Cytoskeleton</keyword>
<evidence type="ECO:0000256" key="13">
    <source>
        <dbReference type="ARBA" id="ARBA00023033"/>
    </source>
</evidence>
<evidence type="ECO:0000259" key="19">
    <source>
        <dbReference type="PROSITE" id="PS50021"/>
    </source>
</evidence>
<keyword evidence="8 18" id="KW-0479">Metal-binding</keyword>
<organism evidence="21 22">
    <name type="scientific">Goodea atripinnis</name>
    <dbReference type="NCBI Taxonomy" id="208336"/>
    <lineage>
        <taxon>Eukaryota</taxon>
        <taxon>Metazoa</taxon>
        <taxon>Chordata</taxon>
        <taxon>Craniata</taxon>
        <taxon>Vertebrata</taxon>
        <taxon>Euteleostomi</taxon>
        <taxon>Actinopterygii</taxon>
        <taxon>Neopterygii</taxon>
        <taxon>Teleostei</taxon>
        <taxon>Neoteleostei</taxon>
        <taxon>Acanthomorphata</taxon>
        <taxon>Ovalentaria</taxon>
        <taxon>Atherinomorphae</taxon>
        <taxon>Cyprinodontiformes</taxon>
        <taxon>Goodeidae</taxon>
        <taxon>Goodea</taxon>
    </lineage>
</organism>
<evidence type="ECO:0000259" key="20">
    <source>
        <dbReference type="PROSITE" id="PS50023"/>
    </source>
</evidence>
<gene>
    <name evidence="21" type="primary">MICAL3A_1</name>
    <name evidence="21" type="ORF">GOODEAATRI_011541</name>
</gene>
<comment type="similarity">
    <text evidence="3">Belongs to the Mical family.</text>
</comment>
<evidence type="ECO:0000313" key="22">
    <source>
        <dbReference type="Proteomes" id="UP001476798"/>
    </source>
</evidence>
<dbReference type="SUPFAM" id="SSF57716">
    <property type="entry name" value="Glucocorticoid receptor-like (DNA-binding domain)"/>
    <property type="match status" value="1"/>
</dbReference>